<dbReference type="PANTHER" id="PTHR36766:SF40">
    <property type="entry name" value="DISEASE RESISTANCE PROTEIN RGA3"/>
    <property type="match status" value="1"/>
</dbReference>
<proteinExistence type="predicted"/>
<reference evidence="2 3" key="1">
    <citation type="submission" date="2015-01" db="EMBL/GenBank/DDBJ databases">
        <title>Genome of allotetraploid Gossypium barbadense reveals genomic plasticity and fiber elongation in cotton evolution.</title>
        <authorList>
            <person name="Chen X."/>
            <person name="Liu X."/>
            <person name="Zhao B."/>
            <person name="Zheng H."/>
            <person name="Hu Y."/>
            <person name="Lu G."/>
            <person name="Yang C."/>
            <person name="Chen J."/>
            <person name="Shan C."/>
            <person name="Zhang L."/>
            <person name="Zhou Y."/>
            <person name="Wang L."/>
            <person name="Guo W."/>
            <person name="Bai Y."/>
            <person name="Ruan J."/>
            <person name="Shangguan X."/>
            <person name="Mao Y."/>
            <person name="Jiang J."/>
            <person name="Zhu Y."/>
            <person name="Lei J."/>
            <person name="Kang H."/>
            <person name="Chen S."/>
            <person name="He X."/>
            <person name="Wang R."/>
            <person name="Wang Y."/>
            <person name="Chen J."/>
            <person name="Wang L."/>
            <person name="Yu S."/>
            <person name="Wang B."/>
            <person name="Wei J."/>
            <person name="Song S."/>
            <person name="Lu X."/>
            <person name="Gao Z."/>
            <person name="Gu W."/>
            <person name="Deng X."/>
            <person name="Ma D."/>
            <person name="Wang S."/>
            <person name="Liang W."/>
            <person name="Fang L."/>
            <person name="Cai C."/>
            <person name="Zhu X."/>
            <person name="Zhou B."/>
            <person name="Zhang Y."/>
            <person name="Chen Z."/>
            <person name="Xu S."/>
            <person name="Zhu R."/>
            <person name="Wang S."/>
            <person name="Zhang T."/>
            <person name="Zhao G."/>
        </authorList>
    </citation>
    <scope>NUCLEOTIDE SEQUENCE [LARGE SCALE GENOMIC DNA]</scope>
    <source>
        <strain evidence="3">cv. Xinhai21</strain>
        <tissue evidence="2">Leaf</tissue>
    </source>
</reference>
<name>A0A2P5VS85_GOSBA</name>
<evidence type="ECO:0000256" key="1">
    <source>
        <dbReference type="ARBA" id="ARBA00022821"/>
    </source>
</evidence>
<dbReference type="AlphaFoldDB" id="A0A2P5VS85"/>
<evidence type="ECO:0000313" key="3">
    <source>
        <dbReference type="Proteomes" id="UP000239757"/>
    </source>
</evidence>
<dbReference type="OrthoDB" id="999991at2759"/>
<dbReference type="Proteomes" id="UP000239757">
    <property type="component" value="Unassembled WGS sequence"/>
</dbReference>
<sequence>MGRGLWRLSSTHEGRLTKGSLPYRGEVAYGRSCSQHIRKGYGRFCSEYMGKAYGRMLKLIITFVGCEHNKSMATASTVIDNIPKLVSLPIGLQHLVQLESLEIRNCSGLRSLFSVFQHLTSLEEFSIRNCNELELSAAGMQIFQDYKSLRALWLETIPKCQHLPEWLQHLTNL</sequence>
<evidence type="ECO:0000313" key="2">
    <source>
        <dbReference type="EMBL" id="PPR81691.1"/>
    </source>
</evidence>
<dbReference type="SUPFAM" id="SSF52047">
    <property type="entry name" value="RNI-like"/>
    <property type="match status" value="1"/>
</dbReference>
<dbReference type="InterPro" id="IPR032675">
    <property type="entry name" value="LRR_dom_sf"/>
</dbReference>
<dbReference type="GO" id="GO:0006952">
    <property type="term" value="P:defense response"/>
    <property type="evidence" value="ECO:0007669"/>
    <property type="project" value="UniProtKB-KW"/>
</dbReference>
<dbReference type="Gene3D" id="3.80.10.10">
    <property type="entry name" value="Ribonuclease Inhibitor"/>
    <property type="match status" value="1"/>
</dbReference>
<dbReference type="EMBL" id="KZ671189">
    <property type="protein sequence ID" value="PPR81691.1"/>
    <property type="molecule type" value="Genomic_DNA"/>
</dbReference>
<gene>
    <name evidence="2" type="ORF">GOBAR_AA39026</name>
</gene>
<keyword evidence="1" id="KW-0611">Plant defense</keyword>
<dbReference type="PANTHER" id="PTHR36766">
    <property type="entry name" value="PLANT BROAD-SPECTRUM MILDEW RESISTANCE PROTEIN RPW8"/>
    <property type="match status" value="1"/>
</dbReference>
<protein>
    <submittedName>
        <fullName evidence="2">Uncharacterized protein</fullName>
    </submittedName>
</protein>
<accession>A0A2P5VS85</accession>
<organism evidence="2 3">
    <name type="scientific">Gossypium barbadense</name>
    <name type="common">Sea Island cotton</name>
    <name type="synonym">Hibiscus barbadensis</name>
    <dbReference type="NCBI Taxonomy" id="3634"/>
    <lineage>
        <taxon>Eukaryota</taxon>
        <taxon>Viridiplantae</taxon>
        <taxon>Streptophyta</taxon>
        <taxon>Embryophyta</taxon>
        <taxon>Tracheophyta</taxon>
        <taxon>Spermatophyta</taxon>
        <taxon>Magnoliopsida</taxon>
        <taxon>eudicotyledons</taxon>
        <taxon>Gunneridae</taxon>
        <taxon>Pentapetalae</taxon>
        <taxon>rosids</taxon>
        <taxon>malvids</taxon>
        <taxon>Malvales</taxon>
        <taxon>Malvaceae</taxon>
        <taxon>Malvoideae</taxon>
        <taxon>Gossypium</taxon>
    </lineage>
</organism>